<feature type="compositionally biased region" description="Acidic residues" evidence="1">
    <location>
        <begin position="271"/>
        <end position="286"/>
    </location>
</feature>
<keyword evidence="2" id="KW-1133">Transmembrane helix</keyword>
<reference evidence="4" key="1">
    <citation type="submission" date="2022-06" db="EMBL/GenBank/DDBJ databases">
        <title>Alkalicoccobacillus porphyridii sp. nov., isolated from a marine red alga, Porphyridium purpureum and reclassification of Shouchella plakortidis and Shouchella gibsonii as Alkalicoccobacillus plakortidis comb. nov. and Alkalicoccobacillus gibsonii comb. nov.</title>
        <authorList>
            <person name="Kim K.H."/>
            <person name="Lee J.K."/>
            <person name="Han D.M."/>
            <person name="Baek J.H."/>
            <person name="Jeon C.O."/>
        </authorList>
    </citation>
    <scope>NUCLEOTIDE SEQUENCE</scope>
    <source>
        <strain evidence="4">DSM 19153</strain>
    </source>
</reference>
<protein>
    <submittedName>
        <fullName evidence="4">Two-component system regulatory protein YycI</fullName>
    </submittedName>
</protein>
<gene>
    <name evidence="4" type="primary">yycI</name>
    <name evidence="4" type="ORF">NDM98_13640</name>
</gene>
<comment type="caution">
    <text evidence="4">The sequence shown here is derived from an EMBL/GenBank/DDBJ whole genome shotgun (WGS) entry which is preliminary data.</text>
</comment>
<name>A0ABT0XKJ3_9BACI</name>
<dbReference type="Pfam" id="PF09648">
    <property type="entry name" value="YycI"/>
    <property type="match status" value="1"/>
</dbReference>
<keyword evidence="5" id="KW-1185">Reference proteome</keyword>
<keyword evidence="2" id="KW-0812">Transmembrane</keyword>
<feature type="transmembrane region" description="Helical" evidence="2">
    <location>
        <begin position="9"/>
        <end position="26"/>
    </location>
</feature>
<dbReference type="RefSeq" id="WP_251608555.1">
    <property type="nucleotide sequence ID" value="NZ_JAMQJY010000001.1"/>
</dbReference>
<proteinExistence type="predicted"/>
<sequence length="286" mass="33023">MKWSRTKTVFIMTFLMLNLFLGYQLYQVNDENQFSLISGNTTQDRLKENQISIDVELPDDLEEVEYLVGEKQMFDSEELETLSNQTAELVDEKSIASTLTDPFPIGEGNENLSQFLTAYVTNGEQYIVVNEEENMIYLDQVFDGKTVYTNHNAPLKLTINNEREITGYEQEYSVYKKQGNPKDTLMNLRAIETLFNQQYITMNQSIVDFELGYYSFFKESPVFAPIMRIDVDKGEEGEITYLVNAFEGTVQEEGIPDVEDEMVEPTIENPPVDDDQGDEEEIREED</sequence>
<evidence type="ECO:0000256" key="1">
    <source>
        <dbReference type="SAM" id="MobiDB-lite"/>
    </source>
</evidence>
<feature type="compositionally biased region" description="Acidic residues" evidence="1">
    <location>
        <begin position="254"/>
        <end position="263"/>
    </location>
</feature>
<dbReference type="Gene3D" id="2.40.128.690">
    <property type="entry name" value="YycH protein, domain 3-like"/>
    <property type="match status" value="1"/>
</dbReference>
<feature type="domain" description="Regulatory protein YycH-like" evidence="3">
    <location>
        <begin position="34"/>
        <end position="246"/>
    </location>
</feature>
<evidence type="ECO:0000256" key="2">
    <source>
        <dbReference type="SAM" id="Phobius"/>
    </source>
</evidence>
<keyword evidence="2" id="KW-0472">Membrane</keyword>
<evidence type="ECO:0000259" key="3">
    <source>
        <dbReference type="Pfam" id="PF09648"/>
    </source>
</evidence>
<dbReference type="InterPro" id="IPR018604">
    <property type="entry name" value="YycI-like"/>
</dbReference>
<evidence type="ECO:0000313" key="5">
    <source>
        <dbReference type="Proteomes" id="UP001203665"/>
    </source>
</evidence>
<accession>A0ABT0XKJ3</accession>
<dbReference type="EMBL" id="JAMQJY010000001">
    <property type="protein sequence ID" value="MCM2676427.1"/>
    <property type="molecule type" value="Genomic_DNA"/>
</dbReference>
<organism evidence="4 5">
    <name type="scientific">Alkalicoccobacillus plakortidis</name>
    <dbReference type="NCBI Taxonomy" id="444060"/>
    <lineage>
        <taxon>Bacteria</taxon>
        <taxon>Bacillati</taxon>
        <taxon>Bacillota</taxon>
        <taxon>Bacilli</taxon>
        <taxon>Bacillales</taxon>
        <taxon>Bacillaceae</taxon>
        <taxon>Alkalicoccobacillus</taxon>
    </lineage>
</organism>
<feature type="region of interest" description="Disordered" evidence="1">
    <location>
        <begin position="252"/>
        <end position="286"/>
    </location>
</feature>
<evidence type="ECO:0000313" key="4">
    <source>
        <dbReference type="EMBL" id="MCM2676427.1"/>
    </source>
</evidence>
<dbReference type="Proteomes" id="UP001203665">
    <property type="component" value="Unassembled WGS sequence"/>
</dbReference>